<dbReference type="SUPFAM" id="SSF52540">
    <property type="entry name" value="P-loop containing nucleoside triphosphate hydrolases"/>
    <property type="match status" value="1"/>
</dbReference>
<evidence type="ECO:0000259" key="1">
    <source>
        <dbReference type="SMART" id="SM00382"/>
    </source>
</evidence>
<dbReference type="CDD" id="cd00009">
    <property type="entry name" value="AAA"/>
    <property type="match status" value="1"/>
</dbReference>
<protein>
    <submittedName>
        <fullName evidence="2">AAA family ATPase</fullName>
    </submittedName>
</protein>
<dbReference type="EMBL" id="RCNL01000003">
    <property type="protein sequence ID" value="TXL78985.1"/>
    <property type="molecule type" value="Genomic_DNA"/>
</dbReference>
<dbReference type="SMART" id="SM00382">
    <property type="entry name" value="AAA"/>
    <property type="match status" value="1"/>
</dbReference>
<gene>
    <name evidence="2" type="ORF">D9O29_08725</name>
</gene>
<name>A0ABY3LGH0_9GAMM</name>
<keyword evidence="3" id="KW-1185">Reference proteome</keyword>
<dbReference type="PANTHER" id="PTHR30050">
    <property type="entry name" value="CHROMOSOMAL REPLICATION INITIATOR PROTEIN DNAA"/>
    <property type="match status" value="1"/>
</dbReference>
<organism evidence="2 3">
    <name type="scientific">Pantoea vagans</name>
    <dbReference type="NCBI Taxonomy" id="470934"/>
    <lineage>
        <taxon>Bacteria</taxon>
        <taxon>Pseudomonadati</taxon>
        <taxon>Pseudomonadota</taxon>
        <taxon>Gammaproteobacteria</taxon>
        <taxon>Enterobacterales</taxon>
        <taxon>Erwiniaceae</taxon>
        <taxon>Pantoea</taxon>
    </lineage>
</organism>
<accession>A0ABY3LGH0</accession>
<sequence length="293" mass="33095">MSYENQIASDTREKIAKVQRQLDELSSPPKQIENTVFEFIQAVCDKHGAFEQRCRKMSIGIGGKEMITKSECKKCLEEKLARLKSDEDSIARRRRESEIMRLMGNLNLPQRFAPSTLDNYEPANQDAARCLKLCKAYAAKWADRRKQGGGMVMCGKPGTGKNHLALAIAKHVINEHQHSAMFTTALRVARAFKSTWGKNAERNEYEVISAYTHPDLLIIDEVGVQFGSEAEKLILFEVINTRYEQMKPTILISNLPLEELTAFIGERVIDRMNDGGGCTLAFTWESYRSRGAA</sequence>
<dbReference type="Proteomes" id="UP000426772">
    <property type="component" value="Unassembled WGS sequence"/>
</dbReference>
<reference evidence="2 3" key="1">
    <citation type="submission" date="2018-10" db="EMBL/GenBank/DDBJ databases">
        <title>Draft genome sequence of Pantoea vagans isolated from corpses of the sugarcane aphid Melanaphis sacchari Zehntner.</title>
        <authorList>
            <person name="Toledo E."/>
            <person name="Pena G."/>
            <person name="Lozano L."/>
        </authorList>
    </citation>
    <scope>NUCLEOTIDE SEQUENCE [LARGE SCALE GENOMIC DNA]</scope>
    <source>
        <strain evidence="2 3">ET-90</strain>
    </source>
</reference>
<dbReference type="Pfam" id="PF01695">
    <property type="entry name" value="IstB_IS21"/>
    <property type="match status" value="1"/>
</dbReference>
<dbReference type="InterPro" id="IPR003593">
    <property type="entry name" value="AAA+_ATPase"/>
</dbReference>
<dbReference type="InterPro" id="IPR027417">
    <property type="entry name" value="P-loop_NTPase"/>
</dbReference>
<dbReference type="Gene3D" id="3.40.50.300">
    <property type="entry name" value="P-loop containing nucleotide triphosphate hydrolases"/>
    <property type="match status" value="1"/>
</dbReference>
<dbReference type="InterPro" id="IPR002611">
    <property type="entry name" value="IstB_ATP-bd"/>
</dbReference>
<dbReference type="RefSeq" id="WP_147789081.1">
    <property type="nucleotide sequence ID" value="NZ_RCNL01000003.1"/>
</dbReference>
<feature type="domain" description="AAA+ ATPase" evidence="1">
    <location>
        <begin position="147"/>
        <end position="276"/>
    </location>
</feature>
<evidence type="ECO:0000313" key="2">
    <source>
        <dbReference type="EMBL" id="TXL78985.1"/>
    </source>
</evidence>
<evidence type="ECO:0000313" key="3">
    <source>
        <dbReference type="Proteomes" id="UP000426772"/>
    </source>
</evidence>
<dbReference type="PANTHER" id="PTHR30050:SF4">
    <property type="entry name" value="ATP-BINDING PROTEIN RV3427C IN INSERTION SEQUENCE-RELATED"/>
    <property type="match status" value="1"/>
</dbReference>
<comment type="caution">
    <text evidence="2">The sequence shown here is derived from an EMBL/GenBank/DDBJ whole genome shotgun (WGS) entry which is preliminary data.</text>
</comment>
<proteinExistence type="predicted"/>